<accession>A0A7X2TDY9</accession>
<name>A0A7X2TDY9_9CLOT</name>
<organism evidence="7 8">
    <name type="scientific">Clostridium porci</name>
    <dbReference type="NCBI Taxonomy" id="2605778"/>
    <lineage>
        <taxon>Bacteria</taxon>
        <taxon>Bacillati</taxon>
        <taxon>Bacillota</taxon>
        <taxon>Clostridia</taxon>
        <taxon>Eubacteriales</taxon>
        <taxon>Clostridiaceae</taxon>
        <taxon>Clostridium</taxon>
    </lineage>
</organism>
<feature type="transmembrane region" description="Helical" evidence="6">
    <location>
        <begin position="234"/>
        <end position="252"/>
    </location>
</feature>
<feature type="transmembrane region" description="Helical" evidence="6">
    <location>
        <begin position="69"/>
        <end position="89"/>
    </location>
</feature>
<comment type="caution">
    <text evidence="7">The sequence shown here is derived from an EMBL/GenBank/DDBJ whole genome shotgun (WGS) entry which is preliminary data.</text>
</comment>
<dbReference type="InterPro" id="IPR012809">
    <property type="entry name" value="ECF_CbiQ"/>
</dbReference>
<keyword evidence="8" id="KW-1185">Reference proteome</keyword>
<keyword evidence="5 6" id="KW-0472">Membrane</keyword>
<dbReference type="GO" id="GO:0006824">
    <property type="term" value="P:cobalt ion transport"/>
    <property type="evidence" value="ECO:0007669"/>
    <property type="project" value="InterPro"/>
</dbReference>
<protein>
    <submittedName>
        <fullName evidence="7">Cobalt ECF transporter T component CbiQ</fullName>
    </submittedName>
</protein>
<proteinExistence type="predicted"/>
<keyword evidence="4 6" id="KW-1133">Transmembrane helix</keyword>
<evidence type="ECO:0000256" key="2">
    <source>
        <dbReference type="ARBA" id="ARBA00022475"/>
    </source>
</evidence>
<sequence>MKQHQHVHTMEYYAYKSKLLHVSPGFKSFFTAMTLTLCLWGDNNGVSCFIILSMALLNIGKNQVGAKEYLSLLMIPGVFIFLGCFAMILDAGYGAQGWFLRITRESAGIGIRVMLRSFGAVSALYFLTLSTPMGELVGLFRRLHVPSVITELMYLIYRYIFILLDSQNQLRTAAESRLGYRDFFTSCRTFGASLGNLLVITLKKSGAYYDAMISRGYEGELLFMEENREFKMSWLLWAALYGLAAAGIRMVAEGRWL</sequence>
<feature type="transmembrane region" description="Helical" evidence="6">
    <location>
        <begin position="109"/>
        <end position="131"/>
    </location>
</feature>
<evidence type="ECO:0000256" key="4">
    <source>
        <dbReference type="ARBA" id="ARBA00022989"/>
    </source>
</evidence>
<dbReference type="GO" id="GO:0043190">
    <property type="term" value="C:ATP-binding cassette (ABC) transporter complex"/>
    <property type="evidence" value="ECO:0007669"/>
    <property type="project" value="InterPro"/>
</dbReference>
<gene>
    <name evidence="7" type="primary">cbiQ</name>
    <name evidence="7" type="ORF">FYJ39_19115</name>
</gene>
<dbReference type="InterPro" id="IPR003339">
    <property type="entry name" value="ABC/ECF_trnsptr_transmembrane"/>
</dbReference>
<evidence type="ECO:0000256" key="1">
    <source>
        <dbReference type="ARBA" id="ARBA00004651"/>
    </source>
</evidence>
<evidence type="ECO:0000256" key="6">
    <source>
        <dbReference type="SAM" id="Phobius"/>
    </source>
</evidence>
<reference evidence="7 8" key="1">
    <citation type="submission" date="2019-08" db="EMBL/GenBank/DDBJ databases">
        <title>In-depth cultivation of the pig gut microbiome towards novel bacterial diversity and tailored functional studies.</title>
        <authorList>
            <person name="Wylensek D."/>
            <person name="Hitch T.C.A."/>
            <person name="Clavel T."/>
        </authorList>
    </citation>
    <scope>NUCLEOTIDE SEQUENCE [LARGE SCALE GENOMIC DNA]</scope>
    <source>
        <strain evidence="7 8">WCA-389-WT-23D1</strain>
    </source>
</reference>
<dbReference type="PANTHER" id="PTHR43723">
    <property type="entry name" value="COBALT TRANSPORT PROTEIN CBIQ"/>
    <property type="match status" value="1"/>
</dbReference>
<comment type="subcellular location">
    <subcellularLocation>
        <location evidence="1">Cell membrane</location>
        <topology evidence="1">Multi-pass membrane protein</topology>
    </subcellularLocation>
</comment>
<evidence type="ECO:0000256" key="5">
    <source>
        <dbReference type="ARBA" id="ARBA00023136"/>
    </source>
</evidence>
<keyword evidence="2" id="KW-1003">Cell membrane</keyword>
<dbReference type="CDD" id="cd16914">
    <property type="entry name" value="EcfT"/>
    <property type="match status" value="1"/>
</dbReference>
<dbReference type="AlphaFoldDB" id="A0A7X2TDY9"/>
<keyword evidence="3 6" id="KW-0812">Transmembrane</keyword>
<dbReference type="NCBIfam" id="TIGR02454">
    <property type="entry name" value="ECF_T_CbiQ"/>
    <property type="match status" value="1"/>
</dbReference>
<evidence type="ECO:0000256" key="3">
    <source>
        <dbReference type="ARBA" id="ARBA00022692"/>
    </source>
</evidence>
<feature type="transmembrane region" description="Helical" evidence="6">
    <location>
        <begin position="29"/>
        <end position="57"/>
    </location>
</feature>
<evidence type="ECO:0000313" key="8">
    <source>
        <dbReference type="Proteomes" id="UP000429958"/>
    </source>
</evidence>
<dbReference type="Pfam" id="PF02361">
    <property type="entry name" value="CbiQ"/>
    <property type="match status" value="1"/>
</dbReference>
<feature type="transmembrane region" description="Helical" evidence="6">
    <location>
        <begin position="143"/>
        <end position="163"/>
    </location>
</feature>
<dbReference type="InterPro" id="IPR052770">
    <property type="entry name" value="Cobalt_transport_CbiQ"/>
</dbReference>
<dbReference type="PANTHER" id="PTHR43723:SF1">
    <property type="entry name" value="COBALT TRANSPORT PROTEIN CBIQ"/>
    <property type="match status" value="1"/>
</dbReference>
<evidence type="ECO:0000313" key="7">
    <source>
        <dbReference type="EMBL" id="MSS38559.1"/>
    </source>
</evidence>
<dbReference type="RefSeq" id="WP_154473945.1">
    <property type="nucleotide sequence ID" value="NZ_VUMD01000029.1"/>
</dbReference>
<dbReference type="Proteomes" id="UP000429958">
    <property type="component" value="Unassembled WGS sequence"/>
</dbReference>
<dbReference type="EMBL" id="VUMD01000029">
    <property type="protein sequence ID" value="MSS38559.1"/>
    <property type="molecule type" value="Genomic_DNA"/>
</dbReference>